<dbReference type="AlphaFoldDB" id="A0A268F4L4"/>
<evidence type="ECO:0000313" key="2">
    <source>
        <dbReference type="EMBL" id="PAD80308.1"/>
    </source>
</evidence>
<reference evidence="1 4" key="2">
    <citation type="submission" date="2019-11" db="EMBL/GenBank/DDBJ databases">
        <title>Draft genome sequences of five Paenibacillus species of dairy origin.</title>
        <authorList>
            <person name="Olajide A.M."/>
            <person name="Chen S."/>
            <person name="Lapointe G."/>
        </authorList>
    </citation>
    <scope>NUCLEOTIDE SEQUENCE [LARGE SCALE GENOMIC DNA]</scope>
    <source>
        <strain evidence="1 4">3CS1</strain>
    </source>
</reference>
<evidence type="ECO:0000313" key="1">
    <source>
        <dbReference type="EMBL" id="MUG64582.1"/>
    </source>
</evidence>
<dbReference type="Proteomes" id="UP000215596">
    <property type="component" value="Unassembled WGS sequence"/>
</dbReference>
<dbReference type="OrthoDB" id="2375806at2"/>
<gene>
    <name evidence="2" type="ORF">CHH67_00950</name>
    <name evidence="1" type="ORF">GNP94_01000</name>
</gene>
<dbReference type="EMBL" id="WOAA01000001">
    <property type="protein sequence ID" value="MUG64582.1"/>
    <property type="molecule type" value="Genomic_DNA"/>
</dbReference>
<dbReference type="EMBL" id="NPBY01000003">
    <property type="protein sequence ID" value="PAD80308.1"/>
    <property type="molecule type" value="Genomic_DNA"/>
</dbReference>
<comment type="caution">
    <text evidence="2">The sequence shown here is derived from an EMBL/GenBank/DDBJ whole genome shotgun (WGS) entry which is preliminary data.</text>
</comment>
<evidence type="ECO:0000313" key="3">
    <source>
        <dbReference type="Proteomes" id="UP000215596"/>
    </source>
</evidence>
<keyword evidence="4" id="KW-1185">Reference proteome</keyword>
<sequence length="126" mass="13508">MKEMAEKNILAYFKSPEQAQLVARKLEALRVADMSIDRFSAYPGGELNDTMHPLTGDIDSLTSMTQNAALSNRSAGILGAADPSASGMSDGRQDGLEGRDILLTVVLDESVFDRAMNIIEQSGGMV</sequence>
<organism evidence="2 3">
    <name type="scientific">Paenibacillus campinasensis</name>
    <dbReference type="NCBI Taxonomy" id="66347"/>
    <lineage>
        <taxon>Bacteria</taxon>
        <taxon>Bacillati</taxon>
        <taxon>Bacillota</taxon>
        <taxon>Bacilli</taxon>
        <taxon>Bacillales</taxon>
        <taxon>Paenibacillaceae</taxon>
        <taxon>Paenibacillus</taxon>
    </lineage>
</organism>
<evidence type="ECO:0000313" key="4">
    <source>
        <dbReference type="Proteomes" id="UP000435177"/>
    </source>
</evidence>
<protein>
    <submittedName>
        <fullName evidence="2">Uncharacterized protein</fullName>
    </submittedName>
</protein>
<reference evidence="2 3" key="1">
    <citation type="submission" date="2017-07" db="EMBL/GenBank/DDBJ databases">
        <title>Isolation and whole genome analysis of endospore-forming bacteria from heroin.</title>
        <authorList>
            <person name="Kalinowski J."/>
            <person name="Ahrens B."/>
            <person name="Al-Dilaimi A."/>
            <person name="Winkler A."/>
            <person name="Wibberg D."/>
            <person name="Schleenbecker U."/>
            <person name="Ruckert C."/>
            <person name="Wolfel R."/>
            <person name="Grass G."/>
        </authorList>
    </citation>
    <scope>NUCLEOTIDE SEQUENCE [LARGE SCALE GENOMIC DNA]</scope>
    <source>
        <strain evidence="2 3">7537-G1</strain>
    </source>
</reference>
<accession>A0A268F4L4</accession>
<dbReference type="Proteomes" id="UP000435177">
    <property type="component" value="Unassembled WGS sequence"/>
</dbReference>
<proteinExistence type="predicted"/>
<name>A0A268F4L4_9BACL</name>